<sequence length="62" mass="7572">MDNCDLINSINNIQNNIYMLKNDLNKIQNYNKWKNEINDIIKFLNKNKEKIILYSYNNNIYN</sequence>
<keyword evidence="2" id="KW-1185">Reference proteome</keyword>
<name>Q9EMW7_AMEPV</name>
<dbReference type="RefSeq" id="NP_064864.1">
    <property type="nucleotide sequence ID" value="NC_002520.1"/>
</dbReference>
<evidence type="ECO:0000313" key="2">
    <source>
        <dbReference type="Proteomes" id="UP000000872"/>
    </source>
</evidence>
<proteinExistence type="predicted"/>
<dbReference type="OrthoDB" id="41628at10239"/>
<reference evidence="1 2" key="1">
    <citation type="journal article" date="2000" name="Virology">
        <title>Complete genomic sequence of the Amsacta moorei entomopoxvirus: analysis and comparison with other poxviruses.</title>
        <authorList>
            <person name="Bawden A.L."/>
            <person name="Glassberg K.J."/>
            <person name="Diggans J."/>
            <person name="Shaw R."/>
            <person name="Farmerie W."/>
            <person name="Moyer R.W."/>
        </authorList>
    </citation>
    <scope>NUCLEOTIDE SEQUENCE [LARGE SCALE GENOMIC DNA]</scope>
</reference>
<protein>
    <submittedName>
        <fullName evidence="1">AMV082</fullName>
    </submittedName>
</protein>
<organism evidence="1 2">
    <name type="scientific">Amsacta moorei entomopoxvirus</name>
    <name type="common">AmEPV</name>
    <dbReference type="NCBI Taxonomy" id="28321"/>
    <lineage>
        <taxon>Viruses</taxon>
        <taxon>Varidnaviria</taxon>
        <taxon>Bamfordvirae</taxon>
        <taxon>Nucleocytoviricota</taxon>
        <taxon>Pokkesviricetes</taxon>
        <taxon>Chitovirales</taxon>
        <taxon>Poxviridae</taxon>
        <taxon>Entomopoxvirinae</taxon>
        <taxon>Betaentomopoxvirus</taxon>
    </lineage>
</organism>
<dbReference type="KEGG" id="vg:1494672"/>
<accession>Q9EMW7</accession>
<dbReference type="EMBL" id="AF250284">
    <property type="protein sequence ID" value="AAG02788.1"/>
    <property type="molecule type" value="Genomic_DNA"/>
</dbReference>
<organismHost>
    <name type="scientific">Amsacta</name>
    <dbReference type="NCBI Taxonomy" id="340055"/>
</organismHost>
<gene>
    <name evidence="1" type="primary">AMV082</name>
</gene>
<evidence type="ECO:0000313" key="1">
    <source>
        <dbReference type="EMBL" id="AAG02788.1"/>
    </source>
</evidence>
<dbReference type="GeneID" id="1494672"/>
<dbReference type="Proteomes" id="UP000000872">
    <property type="component" value="Segment"/>
</dbReference>